<geneLocation type="plasmid" evidence="1 2">
    <name>pLPU83c</name>
</geneLocation>
<dbReference type="PATRIC" id="fig|348824.6.peg.5219"/>
<gene>
    <name evidence="1" type="ORF">LPU83_pLPU83c_0485</name>
</gene>
<keyword evidence="1" id="KW-0614">Plasmid</keyword>
<organism evidence="1 2">
    <name type="scientific">Rhizobium favelukesii</name>
    <dbReference type="NCBI Taxonomy" id="348824"/>
    <lineage>
        <taxon>Bacteria</taxon>
        <taxon>Pseudomonadati</taxon>
        <taxon>Pseudomonadota</taxon>
        <taxon>Alphaproteobacteria</taxon>
        <taxon>Hyphomicrobiales</taxon>
        <taxon>Rhizobiaceae</taxon>
        <taxon>Rhizobium/Agrobacterium group</taxon>
        <taxon>Rhizobium</taxon>
    </lineage>
</organism>
<dbReference type="KEGG" id="rhl:LPU83_pLPU83c_0485"/>
<name>W6RIQ7_9HYPH</name>
<proteinExistence type="predicted"/>
<reference evidence="1" key="1">
    <citation type="submission" date="2013-11" db="EMBL/GenBank/DDBJ databases">
        <title>Draft genome sequence of the broad-host-range Rhizobium sp. LPU83 strain, a member of the low-genetic diversity Oregon-like Rhizobium sp. group.</title>
        <authorList>
            <person name="Wibberg D."/>
            <person name="Puehler A."/>
            <person name="Schlueter A."/>
        </authorList>
    </citation>
    <scope>NUCLEOTIDE SEQUENCE [LARGE SCALE GENOMIC DNA]</scope>
    <source>
        <strain evidence="1">LPU83</strain>
        <plasmid evidence="1">pLPU83c</plasmid>
    </source>
</reference>
<protein>
    <submittedName>
        <fullName evidence="1">Uncharacterized protein</fullName>
    </submittedName>
</protein>
<evidence type="ECO:0000313" key="2">
    <source>
        <dbReference type="Proteomes" id="UP000019443"/>
    </source>
</evidence>
<sequence length="52" mass="5855">MPFRMLIGELPKYTNAGSGPITPSINDLCEREAVASPAMIFRKGWQRFKRAT</sequence>
<accession>W6RIQ7</accession>
<evidence type="ECO:0000313" key="1">
    <source>
        <dbReference type="EMBL" id="CDM61047.1"/>
    </source>
</evidence>
<keyword evidence="2" id="KW-1185">Reference proteome</keyword>
<dbReference type="EMBL" id="HG916854">
    <property type="protein sequence ID" value="CDM61047.1"/>
    <property type="molecule type" value="Genomic_DNA"/>
</dbReference>
<dbReference type="Proteomes" id="UP000019443">
    <property type="component" value="Plasmid pLPU83c"/>
</dbReference>
<dbReference type="HOGENOM" id="CLU_3084074_0_0_5"/>
<dbReference type="AlphaFoldDB" id="W6RIQ7"/>